<organism evidence="1">
    <name type="scientific">marine metagenome</name>
    <dbReference type="NCBI Taxonomy" id="408172"/>
    <lineage>
        <taxon>unclassified sequences</taxon>
        <taxon>metagenomes</taxon>
        <taxon>ecological metagenomes</taxon>
    </lineage>
</organism>
<dbReference type="AlphaFoldDB" id="A0A381NDA1"/>
<evidence type="ECO:0000313" key="1">
    <source>
        <dbReference type="EMBL" id="SUZ52399.1"/>
    </source>
</evidence>
<name>A0A381NDA1_9ZZZZ</name>
<dbReference type="EMBL" id="UINC01000272">
    <property type="protein sequence ID" value="SUZ52399.1"/>
    <property type="molecule type" value="Genomic_DNA"/>
</dbReference>
<protein>
    <submittedName>
        <fullName evidence="1">Uncharacterized protein</fullName>
    </submittedName>
</protein>
<proteinExistence type="predicted"/>
<accession>A0A381NDA1</accession>
<sequence length="92" mass="9883">MGAPIPILVTGRGYSKMKEAGLKPSDLRERDLLTRGDVDSVALLTEPTLEAWGVPFERCEGEDDPSAVLARTIESALSTERPTAVVMARGLT</sequence>
<gene>
    <name evidence="1" type="ORF">METZ01_LOCUS5253</name>
</gene>
<reference evidence="1" key="1">
    <citation type="submission" date="2018-05" db="EMBL/GenBank/DDBJ databases">
        <authorList>
            <person name="Lanie J.A."/>
            <person name="Ng W.-L."/>
            <person name="Kazmierczak K.M."/>
            <person name="Andrzejewski T.M."/>
            <person name="Davidsen T.M."/>
            <person name="Wayne K.J."/>
            <person name="Tettelin H."/>
            <person name="Glass J.I."/>
            <person name="Rusch D."/>
            <person name="Podicherti R."/>
            <person name="Tsui H.-C.T."/>
            <person name="Winkler M.E."/>
        </authorList>
    </citation>
    <scope>NUCLEOTIDE SEQUENCE</scope>
</reference>